<keyword evidence="1" id="KW-0732">Signal</keyword>
<reference evidence="3" key="1">
    <citation type="submission" date="2020-01" db="EMBL/GenBank/DDBJ databases">
        <title>'Steroidobacter agaridevorans' sp. nov., agar-degrading bacteria isolated from rhizosphere soils.</title>
        <authorList>
            <person name="Ikenaga M."/>
            <person name="Kataoka M."/>
            <person name="Murouchi A."/>
            <person name="Katsuragi S."/>
            <person name="Sakai M."/>
        </authorList>
    </citation>
    <scope>NUCLEOTIDE SEQUENCE [LARGE SCALE GENOMIC DNA]</scope>
    <source>
        <strain evidence="3">YU21-B</strain>
    </source>
</reference>
<feature type="chain" id="PRO_5032781888" evidence="1">
    <location>
        <begin position="23"/>
        <end position="113"/>
    </location>
</feature>
<name>A0A829YA52_9GAMM</name>
<organism evidence="2 3">
    <name type="scientific">Steroidobacter agaridevorans</name>
    <dbReference type="NCBI Taxonomy" id="2695856"/>
    <lineage>
        <taxon>Bacteria</taxon>
        <taxon>Pseudomonadati</taxon>
        <taxon>Pseudomonadota</taxon>
        <taxon>Gammaproteobacteria</taxon>
        <taxon>Steroidobacterales</taxon>
        <taxon>Steroidobacteraceae</taxon>
        <taxon>Steroidobacter</taxon>
    </lineage>
</organism>
<proteinExistence type="predicted"/>
<feature type="signal peptide" evidence="1">
    <location>
        <begin position="1"/>
        <end position="22"/>
    </location>
</feature>
<dbReference type="Proteomes" id="UP000445000">
    <property type="component" value="Unassembled WGS sequence"/>
</dbReference>
<dbReference type="AlphaFoldDB" id="A0A829YA52"/>
<protein>
    <submittedName>
        <fullName evidence="2">Uncharacterized protein</fullName>
    </submittedName>
</protein>
<evidence type="ECO:0000313" key="3">
    <source>
        <dbReference type="Proteomes" id="UP000445000"/>
    </source>
</evidence>
<keyword evidence="3" id="KW-1185">Reference proteome</keyword>
<gene>
    <name evidence="2" type="ORF">GCM10011487_21890</name>
</gene>
<sequence length="113" mass="12188">MKSLRPLIGAALLMTASVSAHAYTECPGRVIKIFADSSVYVWFDNGLVWQRAAWYGSGVVELQSQATVKNIVALATVAMTTGRPLTVRFTANGVSCSGDQQTQEVWGVYLSDT</sequence>
<dbReference type="EMBL" id="BLJN01000002">
    <property type="protein sequence ID" value="GFE80189.1"/>
    <property type="molecule type" value="Genomic_DNA"/>
</dbReference>
<comment type="caution">
    <text evidence="2">The sequence shown here is derived from an EMBL/GenBank/DDBJ whole genome shotgun (WGS) entry which is preliminary data.</text>
</comment>
<evidence type="ECO:0000313" key="2">
    <source>
        <dbReference type="EMBL" id="GFE80189.1"/>
    </source>
</evidence>
<accession>A0A829YA52</accession>
<evidence type="ECO:0000256" key="1">
    <source>
        <dbReference type="SAM" id="SignalP"/>
    </source>
</evidence>